<sequence length="317" mass="35870">MPLVDMPLRELLAYEGINPKPADFDQYWNRAKTEIEAIDPEVTLVESSFQCSFANCYHFYYRSAGNAKIHAKYVQPKAGEKTPAVFMFHGYGGRSAEWSSLLNYVAAGFSVFYMDVRGQGGTSEDPGGVRGNTYRGHIIRGLDAGPDALFYRSVFLDTVQLVRAAKTLPHIDKTRLMATGWSQGGALTLACAALVPEIKRLAPVYPFLSDYKRVWQMDLAVRSYKELADYFRSYDPQHKRHGEIFERLGYIDVQHLADRIQGDVLMGVGLMDTECPPSTQFAAYNKIKAKKSYELYPDFGHEHLPGMNDHIFRFFTS</sequence>
<dbReference type="Pfam" id="PF05448">
    <property type="entry name" value="AXE1"/>
    <property type="match status" value="1"/>
</dbReference>
<feature type="binding site" evidence="2">
    <location>
        <position position="91"/>
    </location>
    <ligand>
        <name>substrate</name>
    </ligand>
</feature>
<dbReference type="PANTHER" id="PTHR40111">
    <property type="entry name" value="CEPHALOSPORIN-C DEACETYLASE"/>
    <property type="match status" value="1"/>
</dbReference>
<feature type="active site" description="Charge relay system" evidence="1">
    <location>
        <position position="272"/>
    </location>
</feature>
<proteinExistence type="predicted"/>
<evidence type="ECO:0000313" key="4">
    <source>
        <dbReference type="EMBL" id="PAE90581.1"/>
    </source>
</evidence>
<feature type="domain" description="Acetyl xylan esterase" evidence="3">
    <location>
        <begin position="1"/>
        <end position="315"/>
    </location>
</feature>
<dbReference type="InterPro" id="IPR039069">
    <property type="entry name" value="CE7"/>
</dbReference>
<gene>
    <name evidence="4" type="ORF">CHH72_01465</name>
</gene>
<feature type="active site" description="Charge relay system" evidence="1">
    <location>
        <position position="301"/>
    </location>
</feature>
<dbReference type="SUPFAM" id="SSF53474">
    <property type="entry name" value="alpha/beta-Hydrolases"/>
    <property type="match status" value="1"/>
</dbReference>
<dbReference type="InterPro" id="IPR008391">
    <property type="entry name" value="AXE1_dom"/>
</dbReference>
<dbReference type="EMBL" id="NPCC01000004">
    <property type="protein sequence ID" value="PAE90581.1"/>
    <property type="molecule type" value="Genomic_DNA"/>
</dbReference>
<dbReference type="GO" id="GO:0052689">
    <property type="term" value="F:carboxylic ester hydrolase activity"/>
    <property type="evidence" value="ECO:0007669"/>
    <property type="project" value="TreeGrafter"/>
</dbReference>
<dbReference type="PANTHER" id="PTHR40111:SF1">
    <property type="entry name" value="CEPHALOSPORIN-C DEACETYLASE"/>
    <property type="match status" value="1"/>
</dbReference>
<protein>
    <submittedName>
        <fullName evidence="4">Acetylesterase</fullName>
    </submittedName>
</protein>
<comment type="caution">
    <text evidence="4">The sequence shown here is derived from an EMBL/GenBank/DDBJ whole genome shotgun (WGS) entry which is preliminary data.</text>
</comment>
<name>A0A268P4H8_SHOCL</name>
<reference evidence="4 5" key="1">
    <citation type="submission" date="2017-07" db="EMBL/GenBank/DDBJ databases">
        <title>Isolation and whole genome analysis of endospore-forming bacteria from heroin.</title>
        <authorList>
            <person name="Kalinowski J."/>
            <person name="Ahrens B."/>
            <person name="Al-Dilaimi A."/>
            <person name="Winkler A."/>
            <person name="Wibberg D."/>
            <person name="Schleenbecker U."/>
            <person name="Ruckert C."/>
            <person name="Wolfel R."/>
            <person name="Grass G."/>
        </authorList>
    </citation>
    <scope>NUCLEOTIDE SEQUENCE [LARGE SCALE GENOMIC DNA]</scope>
    <source>
        <strain evidence="4 5">7539</strain>
    </source>
</reference>
<dbReference type="GO" id="GO:0005976">
    <property type="term" value="P:polysaccharide metabolic process"/>
    <property type="evidence" value="ECO:0007669"/>
    <property type="project" value="TreeGrafter"/>
</dbReference>
<organism evidence="4 5">
    <name type="scientific">Shouchella clausii</name>
    <name type="common">Alkalihalobacillus clausii</name>
    <dbReference type="NCBI Taxonomy" id="79880"/>
    <lineage>
        <taxon>Bacteria</taxon>
        <taxon>Bacillati</taxon>
        <taxon>Bacillota</taxon>
        <taxon>Bacilli</taxon>
        <taxon>Bacillales</taxon>
        <taxon>Bacillaceae</taxon>
        <taxon>Shouchella</taxon>
    </lineage>
</organism>
<evidence type="ECO:0000256" key="2">
    <source>
        <dbReference type="PIRSR" id="PIRSR639069-2"/>
    </source>
</evidence>
<dbReference type="InterPro" id="IPR029058">
    <property type="entry name" value="AB_hydrolase_fold"/>
</dbReference>
<evidence type="ECO:0000256" key="1">
    <source>
        <dbReference type="PIRSR" id="PIRSR639069-1"/>
    </source>
</evidence>
<dbReference type="AlphaFoldDB" id="A0A268P4H8"/>
<evidence type="ECO:0000313" key="5">
    <source>
        <dbReference type="Proteomes" id="UP000216207"/>
    </source>
</evidence>
<dbReference type="Gene3D" id="3.40.50.1820">
    <property type="entry name" value="alpha/beta hydrolase"/>
    <property type="match status" value="1"/>
</dbReference>
<feature type="active site" description="Nucleophile" evidence="1">
    <location>
        <position position="182"/>
    </location>
</feature>
<dbReference type="OMA" id="DTRGQGW"/>
<dbReference type="RefSeq" id="WP_011246612.1">
    <property type="nucleotide sequence ID" value="NZ_BOQQ01000005.1"/>
</dbReference>
<accession>A0A268P4H8</accession>
<dbReference type="Proteomes" id="UP000216207">
    <property type="component" value="Unassembled WGS sequence"/>
</dbReference>
<evidence type="ECO:0000259" key="3">
    <source>
        <dbReference type="Pfam" id="PF05448"/>
    </source>
</evidence>